<sequence>MAQYYQIVGQGPSLTLEDLQRYCPNLCLDGIIVNQEDQQYGQQQQVVVQRTEQPNDLIVSEGVQPQLLVGGDGLQYQQQYIIRHEPPPPLPPPPPPPTNNDFQQQQQQRQPLHHHPPQQQQQRATPQLLQHLQQQHQQQIQLQQFQQQQLQLQQHLQPIQHQQVVMTHAAYINQQQQQQQQPATPNRGAAPRLLNQTLSPGVTLVRGGVRAVRGGARPARPPPRLLNAQAHQQQVQQNVGLVGQQVRGPGPRAPRPLRTASPRLLNPQAAQTTHRPARPRTPSHQFRIGSPRLLNAQSAAVQRPQGPSTPLQQQPQQHQMAQHVMQQQVHQQQMNQQQMNQQQMNQQQMNQQQMNQQQMNQMKLNNHPQHQLLNQQTPPQSSAATPTRIITQQGTIITQGMQQMQHTVVPANQNSPLPQQTMAVQQRASPQIPQQPVKKVVVQPNNANDMDDLEDSITAAILTKHTVNDNVSQQFQPQQTPPNSMRASHPGPSVPQINYTPQLQYQPQQVNYEQQQIQHQPPPQMQHTTLNQLLMEQDSLDDERRVLTFHNGQKITVAEYKRMQQSQRVMQSQQQQLQQQQVQQQAQQQQQLRETGRQTLVRSKDPQRPVQRVPPMQAQQVQQPQTVEHNEVPSGSAEQATEPQSAKMLIFLQNGEQRLITFTLPKESCTLQEVLEQVNVPFSEDTHIQCMQNTSSEIDYFVSVGSTTRIEEMLENHPMLVGDISSRSSPSVLSQPQTSEMSTPEKLPFQETASSSPGSPRPRTPPPRYVDGMLALCKTCGYTGFDFSRCQRCKRIFTEEPKSVPVMTSKKVEKKKEPERAHSSLEKTSLLGIEGGIKLNLLKGTVKATNSKTPNAQEKKPARVRKPRGKQPEPEPVILTLSSDEEDSNSSMIGSQPEYSSLVSLKEPSLSEIEAWTPDSGIGMDESSRDDVSQGPLHGVVTSFNCRTIRIGSYRYTPKEKIYISSKGIKIVAPSLKDESRDVALQIQLKEVVRILVHFGKGLPVIFLYTMSKCGVYIRKALEMTDESGPYYNPISKIDPFKRITLLPESISEDAKVTLKTLFGKVMDELNAREANDILVRTCPKEGNNVTKMATRSSSASNAAAKSSPADIRQILIYPPGKGGIPINTEDYMCLAQDQFLNDVIIDFYLKHLVHDILTPSQREKTHIFSTFFYKRLTTKPSKVNRNSNPHEWDSSLTPAQKRHVRVKTWTKNVNIFDKDFVVVPINENCHWFVAIICFPNQEGCRSMIDNRVVNPQEIKKRERRSSVQQIGSTTITPLTKQEQLTLSCDSDNLSERDEAEAEESDLDMQCDSDEEEPDKVIPEKKVEPLPVRRNEPIKQ</sequence>
<dbReference type="GO" id="GO:0070139">
    <property type="term" value="F:SUMO-specific endopeptidase activity"/>
    <property type="evidence" value="ECO:0007669"/>
    <property type="project" value="TreeGrafter"/>
</dbReference>
<dbReference type="Gene3D" id="3.40.395.10">
    <property type="entry name" value="Adenoviral Proteinase, Chain A"/>
    <property type="match status" value="1"/>
</dbReference>
<comment type="similarity">
    <text evidence="1">Belongs to the peptidase C48 family.</text>
</comment>
<evidence type="ECO:0000259" key="7">
    <source>
        <dbReference type="PROSITE" id="PS50600"/>
    </source>
</evidence>
<feature type="compositionally biased region" description="Low complexity" evidence="6">
    <location>
        <begin position="725"/>
        <end position="734"/>
    </location>
</feature>
<proteinExistence type="inferred from homology"/>
<feature type="compositionally biased region" description="Pro residues" evidence="6">
    <location>
        <begin position="87"/>
        <end position="98"/>
    </location>
</feature>
<dbReference type="SUPFAM" id="SSF54001">
    <property type="entry name" value="Cysteine proteinases"/>
    <property type="match status" value="1"/>
</dbReference>
<feature type="compositionally biased region" description="Low complexity" evidence="6">
    <location>
        <begin position="117"/>
        <end position="132"/>
    </location>
</feature>
<feature type="region of interest" description="Disordered" evidence="6">
    <location>
        <begin position="588"/>
        <end position="642"/>
    </location>
</feature>
<name>A0A8S4FJ06_PLUXY</name>
<feature type="compositionally biased region" description="Polar residues" evidence="6">
    <location>
        <begin position="889"/>
        <end position="898"/>
    </location>
</feature>
<evidence type="ECO:0000313" key="8">
    <source>
        <dbReference type="EMBL" id="CAG9127130.1"/>
    </source>
</evidence>
<dbReference type="InterPro" id="IPR051947">
    <property type="entry name" value="Sentrin-specific_protease"/>
</dbReference>
<keyword evidence="5" id="KW-0378">Hydrolase</keyword>
<dbReference type="GO" id="GO:0016926">
    <property type="term" value="P:protein desumoylation"/>
    <property type="evidence" value="ECO:0007669"/>
    <property type="project" value="TreeGrafter"/>
</dbReference>
<keyword evidence="3" id="KW-0645">Protease</keyword>
<protein>
    <submittedName>
        <fullName evidence="8">(diamondback moth) hypothetical protein</fullName>
    </submittedName>
</protein>
<dbReference type="Proteomes" id="UP000653454">
    <property type="component" value="Unassembled WGS sequence"/>
</dbReference>
<dbReference type="GO" id="GO:0005737">
    <property type="term" value="C:cytoplasm"/>
    <property type="evidence" value="ECO:0007669"/>
    <property type="project" value="TreeGrafter"/>
</dbReference>
<keyword evidence="2" id="KW-0597">Phosphoprotein</keyword>
<feature type="compositionally biased region" description="Low complexity" evidence="6">
    <location>
        <begin position="312"/>
        <end position="357"/>
    </location>
</feature>
<evidence type="ECO:0000256" key="4">
    <source>
        <dbReference type="ARBA" id="ARBA00022786"/>
    </source>
</evidence>
<comment type="caution">
    <text evidence="8">The sequence shown here is derived from an EMBL/GenBank/DDBJ whole genome shotgun (WGS) entry which is preliminary data.</text>
</comment>
<feature type="compositionally biased region" description="Low complexity" evidence="6">
    <location>
        <begin position="99"/>
        <end position="110"/>
    </location>
</feature>
<dbReference type="GO" id="GO:0006508">
    <property type="term" value="P:proteolysis"/>
    <property type="evidence" value="ECO:0007669"/>
    <property type="project" value="UniProtKB-KW"/>
</dbReference>
<evidence type="ECO:0000256" key="1">
    <source>
        <dbReference type="ARBA" id="ARBA00005234"/>
    </source>
</evidence>
<feature type="compositionally biased region" description="Polar residues" evidence="6">
    <location>
        <begin position="1267"/>
        <end position="1292"/>
    </location>
</feature>
<evidence type="ECO:0000256" key="6">
    <source>
        <dbReference type="SAM" id="MobiDB-lite"/>
    </source>
</evidence>
<dbReference type="PROSITE" id="PS50600">
    <property type="entry name" value="ULP_PROTEASE"/>
    <property type="match status" value="1"/>
</dbReference>
<evidence type="ECO:0000256" key="5">
    <source>
        <dbReference type="ARBA" id="ARBA00022801"/>
    </source>
</evidence>
<feature type="compositionally biased region" description="Polar residues" evidence="6">
    <location>
        <begin position="473"/>
        <end position="486"/>
    </location>
</feature>
<feature type="region of interest" description="Disordered" evidence="6">
    <location>
        <begin position="1260"/>
        <end position="1340"/>
    </location>
</feature>
<feature type="compositionally biased region" description="Acidic residues" evidence="6">
    <location>
        <begin position="1298"/>
        <end position="1318"/>
    </location>
</feature>
<dbReference type="Pfam" id="PF02902">
    <property type="entry name" value="Peptidase_C48"/>
    <property type="match status" value="1"/>
</dbReference>
<evidence type="ECO:0000313" key="9">
    <source>
        <dbReference type="Proteomes" id="UP000653454"/>
    </source>
</evidence>
<dbReference type="InterPro" id="IPR038765">
    <property type="entry name" value="Papain-like_cys_pep_sf"/>
</dbReference>
<feature type="region of interest" description="Disordered" evidence="6">
    <location>
        <begin position="721"/>
        <end position="769"/>
    </location>
</feature>
<feature type="region of interest" description="Disordered" evidence="6">
    <location>
        <begin position="848"/>
        <end position="898"/>
    </location>
</feature>
<organism evidence="8 9">
    <name type="scientific">Plutella xylostella</name>
    <name type="common">Diamondback moth</name>
    <name type="synonym">Plutella maculipennis</name>
    <dbReference type="NCBI Taxonomy" id="51655"/>
    <lineage>
        <taxon>Eukaryota</taxon>
        <taxon>Metazoa</taxon>
        <taxon>Ecdysozoa</taxon>
        <taxon>Arthropoda</taxon>
        <taxon>Hexapoda</taxon>
        <taxon>Insecta</taxon>
        <taxon>Pterygota</taxon>
        <taxon>Neoptera</taxon>
        <taxon>Endopterygota</taxon>
        <taxon>Lepidoptera</taxon>
        <taxon>Glossata</taxon>
        <taxon>Ditrysia</taxon>
        <taxon>Yponomeutoidea</taxon>
        <taxon>Plutellidae</taxon>
        <taxon>Plutella</taxon>
    </lineage>
</organism>
<feature type="domain" description="Ubiquitin-like protease family profile" evidence="7">
    <location>
        <begin position="1125"/>
        <end position="1340"/>
    </location>
</feature>
<feature type="region of interest" description="Disordered" evidence="6">
    <location>
        <begin position="244"/>
        <end position="357"/>
    </location>
</feature>
<feature type="compositionally biased region" description="Low complexity" evidence="6">
    <location>
        <begin position="608"/>
        <end position="625"/>
    </location>
</feature>
<dbReference type="GO" id="GO:0005634">
    <property type="term" value="C:nucleus"/>
    <property type="evidence" value="ECO:0007669"/>
    <property type="project" value="TreeGrafter"/>
</dbReference>
<feature type="region of interest" description="Disordered" evidence="6">
    <location>
        <begin position="83"/>
        <end position="132"/>
    </location>
</feature>
<feature type="region of interest" description="Disordered" evidence="6">
    <location>
        <begin position="473"/>
        <end position="499"/>
    </location>
</feature>
<dbReference type="InterPro" id="IPR003653">
    <property type="entry name" value="Peptidase_C48_C"/>
</dbReference>
<dbReference type="PANTHER" id="PTHR46896:SF3">
    <property type="entry name" value="FI06413P-RELATED"/>
    <property type="match status" value="1"/>
</dbReference>
<reference evidence="8" key="1">
    <citation type="submission" date="2020-11" db="EMBL/GenBank/DDBJ databases">
        <authorList>
            <person name="Whiteford S."/>
        </authorList>
    </citation>
    <scope>NUCLEOTIDE SEQUENCE</scope>
</reference>
<keyword evidence="4" id="KW-0833">Ubl conjugation pathway</keyword>
<dbReference type="EMBL" id="CAJHNJ030000033">
    <property type="protein sequence ID" value="CAG9127130.1"/>
    <property type="molecule type" value="Genomic_DNA"/>
</dbReference>
<feature type="compositionally biased region" description="Basic and acidic residues" evidence="6">
    <location>
        <begin position="1319"/>
        <end position="1340"/>
    </location>
</feature>
<keyword evidence="9" id="KW-1185">Reference proteome</keyword>
<feature type="compositionally biased region" description="Pro residues" evidence="6">
    <location>
        <begin position="759"/>
        <end position="768"/>
    </location>
</feature>
<gene>
    <name evidence="8" type="ORF">PLXY2_LOCUS8745</name>
</gene>
<feature type="compositionally biased region" description="Polar residues" evidence="6">
    <location>
        <begin position="295"/>
        <end position="311"/>
    </location>
</feature>
<evidence type="ECO:0000256" key="3">
    <source>
        <dbReference type="ARBA" id="ARBA00022670"/>
    </source>
</evidence>
<dbReference type="PANTHER" id="PTHR46896">
    <property type="entry name" value="SENTRIN-SPECIFIC PROTEASE"/>
    <property type="match status" value="1"/>
</dbReference>
<accession>A0A8S4FJ06</accession>
<evidence type="ECO:0000256" key="2">
    <source>
        <dbReference type="ARBA" id="ARBA00022553"/>
    </source>
</evidence>